<name>A0A194AJH3_9BACT</name>
<accession>A0A194AJH3</accession>
<evidence type="ECO:0000313" key="19">
    <source>
        <dbReference type="Proteomes" id="UP000095200"/>
    </source>
</evidence>
<evidence type="ECO:0000259" key="13">
    <source>
        <dbReference type="PROSITE" id="PS50109"/>
    </source>
</evidence>
<dbReference type="InterPro" id="IPR000700">
    <property type="entry name" value="PAS-assoc_C"/>
</dbReference>
<evidence type="ECO:0000256" key="4">
    <source>
        <dbReference type="ARBA" id="ARBA00022553"/>
    </source>
</evidence>
<dbReference type="SMART" id="SM00091">
    <property type="entry name" value="PAS"/>
    <property type="match status" value="2"/>
</dbReference>
<dbReference type="InterPro" id="IPR001789">
    <property type="entry name" value="Sig_transdc_resp-reg_receiver"/>
</dbReference>
<dbReference type="CDD" id="cd00082">
    <property type="entry name" value="HisKA"/>
    <property type="match status" value="1"/>
</dbReference>
<dbReference type="CDD" id="cd00130">
    <property type="entry name" value="PAS"/>
    <property type="match status" value="2"/>
</dbReference>
<dbReference type="PANTHER" id="PTHR43065:SF42">
    <property type="entry name" value="TWO-COMPONENT SENSOR PPRA"/>
    <property type="match status" value="1"/>
</dbReference>
<keyword evidence="9" id="KW-0902">Two-component regulatory system</keyword>
<feature type="domain" description="PAS" evidence="15">
    <location>
        <begin position="436"/>
        <end position="479"/>
    </location>
</feature>
<dbReference type="PROSITE" id="PS50113">
    <property type="entry name" value="PAC"/>
    <property type="match status" value="2"/>
</dbReference>
<feature type="transmembrane region" description="Helical" evidence="12">
    <location>
        <begin position="14"/>
        <end position="37"/>
    </location>
</feature>
<dbReference type="InterPro" id="IPR003661">
    <property type="entry name" value="HisK_dim/P_dom"/>
</dbReference>
<evidence type="ECO:0000256" key="3">
    <source>
        <dbReference type="ARBA" id="ARBA00012438"/>
    </source>
</evidence>
<keyword evidence="12" id="KW-0472">Membrane</keyword>
<comment type="subcellular location">
    <subcellularLocation>
        <location evidence="2">Membrane</location>
    </subcellularLocation>
</comment>
<dbReference type="Pfam" id="PF02518">
    <property type="entry name" value="HATPase_c"/>
    <property type="match status" value="1"/>
</dbReference>
<evidence type="ECO:0000256" key="2">
    <source>
        <dbReference type="ARBA" id="ARBA00004370"/>
    </source>
</evidence>
<feature type="domain" description="HAMP" evidence="17">
    <location>
        <begin position="192"/>
        <end position="244"/>
    </location>
</feature>
<evidence type="ECO:0000259" key="16">
    <source>
        <dbReference type="PROSITE" id="PS50113"/>
    </source>
</evidence>
<proteinExistence type="predicted"/>
<dbReference type="InterPro" id="IPR000014">
    <property type="entry name" value="PAS"/>
</dbReference>
<dbReference type="PROSITE" id="PS51257">
    <property type="entry name" value="PROKAR_LIPOPROTEIN"/>
    <property type="match status" value="1"/>
</dbReference>
<dbReference type="Pfam" id="PF00672">
    <property type="entry name" value="HAMP"/>
    <property type="match status" value="1"/>
</dbReference>
<evidence type="ECO:0000259" key="15">
    <source>
        <dbReference type="PROSITE" id="PS50112"/>
    </source>
</evidence>
<evidence type="ECO:0000256" key="9">
    <source>
        <dbReference type="ARBA" id="ARBA00023012"/>
    </source>
</evidence>
<gene>
    <name evidence="18" type="ORF">DPF_1927</name>
</gene>
<dbReference type="SUPFAM" id="SSF47384">
    <property type="entry name" value="Homodimeric domain of signal transducing histidine kinase"/>
    <property type="match status" value="1"/>
</dbReference>
<evidence type="ECO:0000313" key="18">
    <source>
        <dbReference type="EMBL" id="GAU09206.1"/>
    </source>
</evidence>
<dbReference type="SMART" id="SM00388">
    <property type="entry name" value="HisKA"/>
    <property type="match status" value="1"/>
</dbReference>
<dbReference type="GO" id="GO:0016020">
    <property type="term" value="C:membrane"/>
    <property type="evidence" value="ECO:0007669"/>
    <property type="project" value="UniProtKB-SubCell"/>
</dbReference>
<keyword evidence="12" id="KW-0812">Transmembrane</keyword>
<dbReference type="SMART" id="SM00387">
    <property type="entry name" value="HATPase_c"/>
    <property type="match status" value="1"/>
</dbReference>
<feature type="transmembrane region" description="Helical" evidence="12">
    <location>
        <begin position="168"/>
        <end position="191"/>
    </location>
</feature>
<dbReference type="InterPro" id="IPR003594">
    <property type="entry name" value="HATPase_dom"/>
</dbReference>
<evidence type="ECO:0000256" key="5">
    <source>
        <dbReference type="ARBA" id="ARBA00022679"/>
    </source>
</evidence>
<dbReference type="InterPro" id="IPR001610">
    <property type="entry name" value="PAC"/>
</dbReference>
<keyword evidence="4 10" id="KW-0597">Phosphoprotein</keyword>
<dbReference type="PROSITE" id="PS50109">
    <property type="entry name" value="HIS_KIN"/>
    <property type="match status" value="1"/>
</dbReference>
<dbReference type="Pfam" id="PF13426">
    <property type="entry name" value="PAS_9"/>
    <property type="match status" value="1"/>
</dbReference>
<dbReference type="AlphaFoldDB" id="A0A194AJH3"/>
<dbReference type="SMART" id="SM00448">
    <property type="entry name" value="REC"/>
    <property type="match status" value="1"/>
</dbReference>
<dbReference type="RefSeq" id="WP_069859474.1">
    <property type="nucleotide sequence ID" value="NZ_BDFE01000017.1"/>
</dbReference>
<evidence type="ECO:0000256" key="11">
    <source>
        <dbReference type="SAM" id="Coils"/>
    </source>
</evidence>
<dbReference type="STRING" id="1592317.DPF_1927"/>
<dbReference type="SMART" id="SM00304">
    <property type="entry name" value="HAMP"/>
    <property type="match status" value="1"/>
</dbReference>
<protein>
    <recommendedName>
        <fullName evidence="3">histidine kinase</fullName>
        <ecNumber evidence="3">2.7.13.3</ecNumber>
    </recommendedName>
</protein>
<evidence type="ECO:0000256" key="12">
    <source>
        <dbReference type="SAM" id="Phobius"/>
    </source>
</evidence>
<evidence type="ECO:0000259" key="14">
    <source>
        <dbReference type="PROSITE" id="PS50110"/>
    </source>
</evidence>
<keyword evidence="7" id="KW-0418">Kinase</keyword>
<dbReference type="SUPFAM" id="SSF52172">
    <property type="entry name" value="CheY-like"/>
    <property type="match status" value="1"/>
</dbReference>
<dbReference type="InterPro" id="IPR035965">
    <property type="entry name" value="PAS-like_dom_sf"/>
</dbReference>
<dbReference type="Gene3D" id="3.30.450.20">
    <property type="entry name" value="PAS domain"/>
    <property type="match status" value="2"/>
</dbReference>
<reference evidence="19" key="1">
    <citation type="submission" date="2016-06" db="EMBL/GenBank/DDBJ databases">
        <title>Draft genome sequence of Desulfoplanes formicivorans strain Pf12B.</title>
        <authorList>
            <person name="Watanabe M."/>
            <person name="Kojima H."/>
            <person name="Fukui M."/>
        </authorList>
    </citation>
    <scope>NUCLEOTIDE SEQUENCE [LARGE SCALE GENOMIC DNA]</scope>
    <source>
        <strain evidence="19">Pf12B</strain>
    </source>
</reference>
<dbReference type="Gene3D" id="6.10.340.10">
    <property type="match status" value="1"/>
</dbReference>
<dbReference type="NCBIfam" id="TIGR00229">
    <property type="entry name" value="sensory_box"/>
    <property type="match status" value="2"/>
</dbReference>
<organism evidence="18 19">
    <name type="scientific">Desulfoplanes formicivorans</name>
    <dbReference type="NCBI Taxonomy" id="1592317"/>
    <lineage>
        <taxon>Bacteria</taxon>
        <taxon>Pseudomonadati</taxon>
        <taxon>Thermodesulfobacteriota</taxon>
        <taxon>Desulfovibrionia</taxon>
        <taxon>Desulfovibrionales</taxon>
        <taxon>Desulfoplanaceae</taxon>
        <taxon>Desulfoplanes</taxon>
    </lineage>
</organism>
<dbReference type="GO" id="GO:0006355">
    <property type="term" value="P:regulation of DNA-templated transcription"/>
    <property type="evidence" value="ECO:0007669"/>
    <property type="project" value="InterPro"/>
</dbReference>
<dbReference type="InterPro" id="IPR011006">
    <property type="entry name" value="CheY-like_superfamily"/>
</dbReference>
<evidence type="ECO:0000256" key="6">
    <source>
        <dbReference type="ARBA" id="ARBA00022741"/>
    </source>
</evidence>
<dbReference type="Gene3D" id="1.10.287.130">
    <property type="match status" value="1"/>
</dbReference>
<dbReference type="Gene3D" id="3.40.50.2300">
    <property type="match status" value="1"/>
</dbReference>
<dbReference type="SUPFAM" id="SSF55785">
    <property type="entry name" value="PYP-like sensor domain (PAS domain)"/>
    <property type="match status" value="2"/>
</dbReference>
<dbReference type="InterPro" id="IPR005467">
    <property type="entry name" value="His_kinase_dom"/>
</dbReference>
<dbReference type="InterPro" id="IPR013767">
    <property type="entry name" value="PAS_fold"/>
</dbReference>
<dbReference type="EC" id="2.7.13.3" evidence="3"/>
<keyword evidence="5" id="KW-0808">Transferase</keyword>
<feature type="domain" description="PAC" evidence="16">
    <location>
        <begin position="513"/>
        <end position="566"/>
    </location>
</feature>
<feature type="domain" description="PAS" evidence="15">
    <location>
        <begin position="260"/>
        <end position="332"/>
    </location>
</feature>
<keyword evidence="8" id="KW-0067">ATP-binding</keyword>
<keyword evidence="12" id="KW-1133">Transmembrane helix</keyword>
<dbReference type="SUPFAM" id="SSF55874">
    <property type="entry name" value="ATPase domain of HSP90 chaperone/DNA topoisomerase II/histidine kinase"/>
    <property type="match status" value="1"/>
</dbReference>
<dbReference type="Proteomes" id="UP000095200">
    <property type="component" value="Unassembled WGS sequence"/>
</dbReference>
<evidence type="ECO:0000259" key="17">
    <source>
        <dbReference type="PROSITE" id="PS50885"/>
    </source>
</evidence>
<dbReference type="InterPro" id="IPR004358">
    <property type="entry name" value="Sig_transdc_His_kin-like_C"/>
</dbReference>
<feature type="domain" description="Response regulatory" evidence="14">
    <location>
        <begin position="815"/>
        <end position="935"/>
    </location>
</feature>
<keyword evidence="19" id="KW-1185">Reference proteome</keyword>
<dbReference type="SUPFAM" id="SSF158472">
    <property type="entry name" value="HAMP domain-like"/>
    <property type="match status" value="1"/>
</dbReference>
<feature type="domain" description="Histidine kinase" evidence="13">
    <location>
        <begin position="579"/>
        <end position="795"/>
    </location>
</feature>
<dbReference type="PROSITE" id="PS50110">
    <property type="entry name" value="RESPONSE_REGULATORY"/>
    <property type="match status" value="1"/>
</dbReference>
<dbReference type="GO" id="GO:0000155">
    <property type="term" value="F:phosphorelay sensor kinase activity"/>
    <property type="evidence" value="ECO:0007669"/>
    <property type="project" value="InterPro"/>
</dbReference>
<dbReference type="PROSITE" id="PS50885">
    <property type="entry name" value="HAMP"/>
    <property type="match status" value="1"/>
</dbReference>
<evidence type="ECO:0000256" key="10">
    <source>
        <dbReference type="PROSITE-ProRule" id="PRU00169"/>
    </source>
</evidence>
<comment type="catalytic activity">
    <reaction evidence="1">
        <text>ATP + protein L-histidine = ADP + protein N-phospho-L-histidine.</text>
        <dbReference type="EC" id="2.7.13.3"/>
    </reaction>
</comment>
<dbReference type="PROSITE" id="PS50112">
    <property type="entry name" value="PAS"/>
    <property type="match status" value="2"/>
</dbReference>
<dbReference type="InterPro" id="IPR036097">
    <property type="entry name" value="HisK_dim/P_sf"/>
</dbReference>
<dbReference type="SMART" id="SM00086">
    <property type="entry name" value="PAC"/>
    <property type="match status" value="2"/>
</dbReference>
<dbReference type="Gene3D" id="3.30.565.10">
    <property type="entry name" value="Histidine kinase-like ATPase, C-terminal domain"/>
    <property type="match status" value="1"/>
</dbReference>
<dbReference type="PRINTS" id="PR00344">
    <property type="entry name" value="BCTRLSENSOR"/>
</dbReference>
<dbReference type="Pfam" id="PF00512">
    <property type="entry name" value="HisKA"/>
    <property type="match status" value="1"/>
</dbReference>
<dbReference type="InterPro" id="IPR036890">
    <property type="entry name" value="HATPase_C_sf"/>
</dbReference>
<comment type="caution">
    <text evidence="18">The sequence shown here is derived from an EMBL/GenBank/DDBJ whole genome shotgun (WGS) entry which is preliminary data.</text>
</comment>
<feature type="coiled-coil region" evidence="11">
    <location>
        <begin position="236"/>
        <end position="263"/>
    </location>
</feature>
<evidence type="ECO:0000256" key="8">
    <source>
        <dbReference type="ARBA" id="ARBA00022840"/>
    </source>
</evidence>
<keyword evidence="11" id="KW-0175">Coiled coil</keyword>
<feature type="modified residue" description="4-aspartylphosphate" evidence="10">
    <location>
        <position position="869"/>
    </location>
</feature>
<dbReference type="CDD" id="cd06225">
    <property type="entry name" value="HAMP"/>
    <property type="match status" value="1"/>
</dbReference>
<dbReference type="Pfam" id="PF00989">
    <property type="entry name" value="PAS"/>
    <property type="match status" value="1"/>
</dbReference>
<sequence length="941" mass="103677">MISTVKSKLFQRTLIIMVFAFGIIAAACSIVAGWILYDHLTSEYESKAIAIGNSITTSLPEVFLKNDAATDQSIIDQYLSIKGVAYALVKTAQGEIIAHTFSPDIPEDILEIVEANTPSVDPRTGLVETRLLQTPSYIDVCSPILMGEAGYVHIGMDMSMINTYIFDAIVKMQAILFVVLLICVIIAFFLIRRISHPLTTLTEYANQLANHHFDAMVPIASNDELGLLARTMQGMAQRINGLIQGLEAKIQNATSELQDTNLYLSTLVDNMADGLLVTNEKGEILSFNPAIQNIFGLEANNMDIHSLTELLDPEAMHHLEQQGILDYTSQLRSMVFTPETLRKGVVQSELATHTQDGTAIWLEFSLRSITLKCGVQCILVIRDITARKQAQTELETLNNELEARIKRRTHKLEASNALLRKEVQTRKAAEDALQVEKELFGTTLRSIADGVITLDNQGKILFINHAMEQLGGWSAKKVVHTQFCTHFNVMINGHHPLYLNRDSQDRMMLKRLETEQNALFTTHDGRVLEIALRVLPLYDKQSNIKGQVLIMRDITDVKRQEKERLKTEKLESIGILAGGIAHDFNNILTAVLNYILLAMKHPILDTIPYEYLNKAHKAALRAQQLTQQLLTFSKGGAPIVELTGIKDLITDSVTFALHGSNIKTSISIAPDIWNAEIDTGQIAQVLENIAINACQAMPKGGTLTITAHNVMVGNRSTLPLRPGKYIKIMLADNGPGIALENLEKIFDPYFTTKKTGSGLGLATSYSIIKNHHGHIGVTSNPGQGTTFSIFLPAIDTEICTSIPRTPLQIGEGRGTILLMDDDASIREVMEETLGFLGYEVITTPDGAATIEIYRQHLASGKRIDLVIMDLTIPGGMGGKETVGKVLDLDPDAKVIVSSGYSQDPIMADYESYGFIDILAKPYSLEEVGKKIAHILGRPTTS</sequence>
<dbReference type="PANTHER" id="PTHR43065">
    <property type="entry name" value="SENSOR HISTIDINE KINASE"/>
    <property type="match status" value="1"/>
</dbReference>
<dbReference type="GO" id="GO:0005524">
    <property type="term" value="F:ATP binding"/>
    <property type="evidence" value="ECO:0007669"/>
    <property type="project" value="UniProtKB-KW"/>
</dbReference>
<keyword evidence="6" id="KW-0547">Nucleotide-binding</keyword>
<dbReference type="InterPro" id="IPR003660">
    <property type="entry name" value="HAMP_dom"/>
</dbReference>
<evidence type="ECO:0000256" key="1">
    <source>
        <dbReference type="ARBA" id="ARBA00000085"/>
    </source>
</evidence>
<dbReference type="OrthoDB" id="9813151at2"/>
<feature type="domain" description="PAC" evidence="16">
    <location>
        <begin position="346"/>
        <end position="396"/>
    </location>
</feature>
<dbReference type="EMBL" id="BDFE01000017">
    <property type="protein sequence ID" value="GAU09206.1"/>
    <property type="molecule type" value="Genomic_DNA"/>
</dbReference>
<evidence type="ECO:0000256" key="7">
    <source>
        <dbReference type="ARBA" id="ARBA00022777"/>
    </source>
</evidence>
<dbReference type="Pfam" id="PF00072">
    <property type="entry name" value="Response_reg"/>
    <property type="match status" value="1"/>
</dbReference>